<dbReference type="Proteomes" id="UP000317036">
    <property type="component" value="Unassembled WGS sequence"/>
</dbReference>
<accession>A0A559K0S2</accession>
<proteinExistence type="predicted"/>
<sequence length="176" mass="19607">MSEKKLIIFLDSGDTIIDEGTEIRDDEQVVLRANVIPGADTMVKNLYERGYTLALVADGLAQSFKNMLVQNGIYDCFSAMIYSECMKVSKPDRRMFKAAVGALDLSEADYGRIIMVGNNLSRDVKGANEFGITSVHLAWTPRYPKTPADESEKPDYTINTPMELLDLVEKLEAELS</sequence>
<dbReference type="InterPro" id="IPR036412">
    <property type="entry name" value="HAD-like_sf"/>
</dbReference>
<dbReference type="InterPro" id="IPR041492">
    <property type="entry name" value="HAD_2"/>
</dbReference>
<dbReference type="EMBL" id="VNJI01000053">
    <property type="protein sequence ID" value="TVY05677.1"/>
    <property type="molecule type" value="Genomic_DNA"/>
</dbReference>
<dbReference type="Pfam" id="PF13419">
    <property type="entry name" value="HAD_2"/>
    <property type="match status" value="1"/>
</dbReference>
<dbReference type="InterPro" id="IPR051540">
    <property type="entry name" value="S-2-haloacid_dehalogenase"/>
</dbReference>
<dbReference type="InterPro" id="IPR023214">
    <property type="entry name" value="HAD_sf"/>
</dbReference>
<dbReference type="SUPFAM" id="SSF56784">
    <property type="entry name" value="HAD-like"/>
    <property type="match status" value="1"/>
</dbReference>
<protein>
    <submittedName>
        <fullName evidence="2">HAD family hydrolase</fullName>
    </submittedName>
</protein>
<evidence type="ECO:0000313" key="2">
    <source>
        <dbReference type="EMBL" id="TVY05677.1"/>
    </source>
</evidence>
<dbReference type="RefSeq" id="WP_144853720.1">
    <property type="nucleotide sequence ID" value="NZ_VNJI01000053.1"/>
</dbReference>
<gene>
    <name evidence="2" type="ORF">FPZ49_28810</name>
</gene>
<organism evidence="2 3">
    <name type="scientific">Paenibacillus cremeus</name>
    <dbReference type="NCBI Taxonomy" id="2163881"/>
    <lineage>
        <taxon>Bacteria</taxon>
        <taxon>Bacillati</taxon>
        <taxon>Bacillota</taxon>
        <taxon>Bacilli</taxon>
        <taxon>Bacillales</taxon>
        <taxon>Paenibacillaceae</taxon>
        <taxon>Paenibacillus</taxon>
    </lineage>
</organism>
<evidence type="ECO:0000313" key="3">
    <source>
        <dbReference type="Proteomes" id="UP000317036"/>
    </source>
</evidence>
<dbReference type="AlphaFoldDB" id="A0A559K0S2"/>
<evidence type="ECO:0000256" key="1">
    <source>
        <dbReference type="ARBA" id="ARBA00022801"/>
    </source>
</evidence>
<dbReference type="GO" id="GO:0016787">
    <property type="term" value="F:hydrolase activity"/>
    <property type="evidence" value="ECO:0007669"/>
    <property type="project" value="UniProtKB-KW"/>
</dbReference>
<comment type="caution">
    <text evidence="2">The sequence shown here is derived from an EMBL/GenBank/DDBJ whole genome shotgun (WGS) entry which is preliminary data.</text>
</comment>
<name>A0A559K0S2_9BACL</name>
<dbReference type="PANTHER" id="PTHR43316">
    <property type="entry name" value="HYDROLASE, HALOACID DELAHOGENASE-RELATED"/>
    <property type="match status" value="1"/>
</dbReference>
<keyword evidence="3" id="KW-1185">Reference proteome</keyword>
<dbReference type="OrthoDB" id="9802350at2"/>
<keyword evidence="1 2" id="KW-0378">Hydrolase</keyword>
<reference evidence="2 3" key="1">
    <citation type="submission" date="2019-07" db="EMBL/GenBank/DDBJ databases">
        <authorList>
            <person name="Kim J."/>
        </authorList>
    </citation>
    <scope>NUCLEOTIDE SEQUENCE [LARGE SCALE GENOMIC DNA]</scope>
    <source>
        <strain evidence="2 3">JC52</strain>
    </source>
</reference>
<dbReference type="Gene3D" id="3.40.50.1000">
    <property type="entry name" value="HAD superfamily/HAD-like"/>
    <property type="match status" value="1"/>
</dbReference>